<reference evidence="4" key="1">
    <citation type="journal article" date="2023" name="GigaByte">
        <title>Genome assembly of the bearded iris, Iris pallida Lam.</title>
        <authorList>
            <person name="Bruccoleri R.E."/>
            <person name="Oakeley E.J."/>
            <person name="Faust A.M.E."/>
            <person name="Altorfer M."/>
            <person name="Dessus-Babus S."/>
            <person name="Burckhardt D."/>
            <person name="Oertli M."/>
            <person name="Naumann U."/>
            <person name="Petersen F."/>
            <person name="Wong J."/>
        </authorList>
    </citation>
    <scope>NUCLEOTIDE SEQUENCE</scope>
    <source>
        <strain evidence="4">GSM-AAB239-AS_SAM_17_03QT</strain>
    </source>
</reference>
<protein>
    <recommendedName>
        <fullName evidence="3">RING-type domain-containing protein</fullName>
    </recommendedName>
</protein>
<feature type="compositionally biased region" description="Polar residues" evidence="2">
    <location>
        <begin position="245"/>
        <end position="263"/>
    </location>
</feature>
<dbReference type="InterPro" id="IPR044274">
    <property type="entry name" value="RFI2"/>
</dbReference>
<keyword evidence="1" id="KW-0862">Zinc</keyword>
<feature type="compositionally biased region" description="Polar residues" evidence="2">
    <location>
        <begin position="183"/>
        <end position="192"/>
    </location>
</feature>
<dbReference type="SMART" id="SM00184">
    <property type="entry name" value="RING"/>
    <property type="match status" value="1"/>
</dbReference>
<dbReference type="PROSITE" id="PS50089">
    <property type="entry name" value="ZF_RING_2"/>
    <property type="match status" value="1"/>
</dbReference>
<feature type="region of interest" description="Disordered" evidence="2">
    <location>
        <begin position="410"/>
        <end position="458"/>
    </location>
</feature>
<evidence type="ECO:0000313" key="5">
    <source>
        <dbReference type="Proteomes" id="UP001140949"/>
    </source>
</evidence>
<dbReference type="Gene3D" id="3.30.40.10">
    <property type="entry name" value="Zinc/RING finger domain, C3HC4 (zinc finger)"/>
    <property type="match status" value="1"/>
</dbReference>
<evidence type="ECO:0000313" key="4">
    <source>
        <dbReference type="EMBL" id="KAJ6831973.1"/>
    </source>
</evidence>
<evidence type="ECO:0000259" key="3">
    <source>
        <dbReference type="PROSITE" id="PS50089"/>
    </source>
</evidence>
<sequence>MSDLGVLEPMDLEKPDLSEEMKSSATSLSSASSCSICLELVLDRERATAKLHCGHEFHLDCIGSAFNAKGEMQCPNCRNVEKGRWLYANGHRSSFDMDPDGWLAEDIYDLSYSDLPFRFHWCPFRGLTQLASLIEEGESHLNSYHELLGNTTFGDHPSAPSNSHVCPYLALHGFPHHMHAPAPQSSGDSVPENNPFPRHPNNLGRGQSFADMLNSHFPQAEPQNHNWQQQPSVPFSFLGNAADQSVSQFAPRSSRNDTSSQPRLGSFIHPHPRMHGGSVSRTGTNLVASMGPPVIGEARGHAHTLGHGSNHMYHQSAPSSSVRNSTFPPIRRPRPRGVTLISSISATTSTSAEVAGFYGFASVFGSANNRSHQDAENAARHFHQLYGWGGRDGFTSLPWIPLEGEAQWWGPFNPNQTPRPGGSFIQRPANGERAPQNRQENGFQRMLPAPRMPPPSFM</sequence>
<dbReference type="SUPFAM" id="SSF57850">
    <property type="entry name" value="RING/U-box"/>
    <property type="match status" value="1"/>
</dbReference>
<evidence type="ECO:0000256" key="1">
    <source>
        <dbReference type="PROSITE-ProRule" id="PRU00175"/>
    </source>
</evidence>
<dbReference type="Pfam" id="PF13639">
    <property type="entry name" value="zf-RING_2"/>
    <property type="match status" value="1"/>
</dbReference>
<organism evidence="4 5">
    <name type="scientific">Iris pallida</name>
    <name type="common">Sweet iris</name>
    <dbReference type="NCBI Taxonomy" id="29817"/>
    <lineage>
        <taxon>Eukaryota</taxon>
        <taxon>Viridiplantae</taxon>
        <taxon>Streptophyta</taxon>
        <taxon>Embryophyta</taxon>
        <taxon>Tracheophyta</taxon>
        <taxon>Spermatophyta</taxon>
        <taxon>Magnoliopsida</taxon>
        <taxon>Liliopsida</taxon>
        <taxon>Asparagales</taxon>
        <taxon>Iridaceae</taxon>
        <taxon>Iridoideae</taxon>
        <taxon>Irideae</taxon>
        <taxon>Iris</taxon>
    </lineage>
</organism>
<dbReference type="InterPro" id="IPR001841">
    <property type="entry name" value="Znf_RING"/>
</dbReference>
<accession>A0AAX6GTX3</accession>
<keyword evidence="5" id="KW-1185">Reference proteome</keyword>
<dbReference type="GO" id="GO:0008270">
    <property type="term" value="F:zinc ion binding"/>
    <property type="evidence" value="ECO:0007669"/>
    <property type="project" value="UniProtKB-KW"/>
</dbReference>
<dbReference type="AlphaFoldDB" id="A0AAX6GTX3"/>
<keyword evidence="1" id="KW-0863">Zinc-finger</keyword>
<proteinExistence type="predicted"/>
<keyword evidence="1" id="KW-0479">Metal-binding</keyword>
<feature type="region of interest" description="Disordered" evidence="2">
    <location>
        <begin position="177"/>
        <end position="198"/>
    </location>
</feature>
<dbReference type="PANTHER" id="PTHR46798:SF19">
    <property type="entry name" value="OS09G0511500 PROTEIN"/>
    <property type="match status" value="1"/>
</dbReference>
<dbReference type="Proteomes" id="UP001140949">
    <property type="component" value="Unassembled WGS sequence"/>
</dbReference>
<feature type="compositionally biased region" description="Polar residues" evidence="2">
    <location>
        <begin position="312"/>
        <end position="327"/>
    </location>
</feature>
<feature type="region of interest" description="Disordered" evidence="2">
    <location>
        <begin position="1"/>
        <end position="24"/>
    </location>
</feature>
<dbReference type="EMBL" id="JANAVB010016197">
    <property type="protein sequence ID" value="KAJ6831973.1"/>
    <property type="molecule type" value="Genomic_DNA"/>
</dbReference>
<evidence type="ECO:0000256" key="2">
    <source>
        <dbReference type="SAM" id="MobiDB-lite"/>
    </source>
</evidence>
<reference evidence="4" key="2">
    <citation type="submission" date="2023-04" db="EMBL/GenBank/DDBJ databases">
        <authorList>
            <person name="Bruccoleri R.E."/>
            <person name="Oakeley E.J."/>
            <person name="Faust A.-M."/>
            <person name="Dessus-Babus S."/>
            <person name="Altorfer M."/>
            <person name="Burckhardt D."/>
            <person name="Oertli M."/>
            <person name="Naumann U."/>
            <person name="Petersen F."/>
            <person name="Wong J."/>
        </authorList>
    </citation>
    <scope>NUCLEOTIDE SEQUENCE</scope>
    <source>
        <strain evidence="4">GSM-AAB239-AS_SAM_17_03QT</strain>
        <tissue evidence="4">Leaf</tissue>
    </source>
</reference>
<dbReference type="GO" id="GO:0004842">
    <property type="term" value="F:ubiquitin-protein transferase activity"/>
    <property type="evidence" value="ECO:0007669"/>
    <property type="project" value="InterPro"/>
</dbReference>
<dbReference type="InterPro" id="IPR013083">
    <property type="entry name" value="Znf_RING/FYVE/PHD"/>
</dbReference>
<feature type="region of interest" description="Disordered" evidence="2">
    <location>
        <begin position="245"/>
        <end position="282"/>
    </location>
</feature>
<feature type="domain" description="RING-type" evidence="3">
    <location>
        <begin position="34"/>
        <end position="78"/>
    </location>
</feature>
<feature type="compositionally biased region" description="Basic and acidic residues" evidence="2">
    <location>
        <begin position="11"/>
        <end position="22"/>
    </location>
</feature>
<feature type="region of interest" description="Disordered" evidence="2">
    <location>
        <begin position="312"/>
        <end position="334"/>
    </location>
</feature>
<gene>
    <name evidence="4" type="ORF">M6B38_344920</name>
</gene>
<name>A0AAX6GTX3_IRIPA</name>
<dbReference type="PANTHER" id="PTHR46798">
    <property type="entry name" value="OS09G0511500 PROTEIN"/>
    <property type="match status" value="1"/>
</dbReference>
<comment type="caution">
    <text evidence="4">The sequence shown here is derived from an EMBL/GenBank/DDBJ whole genome shotgun (WGS) entry which is preliminary data.</text>
</comment>